<sequence length="291" mass="31374">MLLRRTAKFEVSLTPTSESLLAPVADEPREWLLGRALDEFVADVRALDEVAPRLVPGATRPRIEVALDADTPVVTGDTLLVSGQEVMQTWERPLMRALAEAVTRTGGTVCEVGFGLGISAGFVQSLRPSAHTIIEANPDVAATARAWAASDDGDGDGGGGGGDGGGRAGVRIVTGRWQDVLPDLGRFDGILFDTYPLDEREVDDHVVRDATFAEHFFPHAAEHLADGGSFTYYSNEIDSLSRRHQRALLRHFETFSVRVVDGLRPPADCSYWWAPSMAVIVAAGPRRGQVG</sequence>
<accession>A0A0S4QKA9</accession>
<dbReference type="PANTHER" id="PTHR32379">
    <property type="entry name" value="GUANIDINOACETATE N-METHYLTRANSFERASE"/>
    <property type="match status" value="1"/>
</dbReference>
<dbReference type="Proteomes" id="UP000198802">
    <property type="component" value="Unassembled WGS sequence"/>
</dbReference>
<dbReference type="GO" id="GO:0006601">
    <property type="term" value="P:creatine biosynthetic process"/>
    <property type="evidence" value="ECO:0007669"/>
    <property type="project" value="TreeGrafter"/>
</dbReference>
<dbReference type="EMBL" id="FAOZ01000006">
    <property type="protein sequence ID" value="CUU55959.1"/>
    <property type="molecule type" value="Genomic_DNA"/>
</dbReference>
<gene>
    <name evidence="1" type="ORF">Ga0074812_106214</name>
</gene>
<dbReference type="GO" id="GO:0030731">
    <property type="term" value="F:guanidinoacetate N-methyltransferase activity"/>
    <property type="evidence" value="ECO:0007669"/>
    <property type="project" value="TreeGrafter"/>
</dbReference>
<dbReference type="PANTHER" id="PTHR32379:SF1">
    <property type="entry name" value="GUANIDINOACETATE N-METHYLTRANSFERASE"/>
    <property type="match status" value="1"/>
</dbReference>
<dbReference type="GO" id="GO:0005737">
    <property type="term" value="C:cytoplasm"/>
    <property type="evidence" value="ECO:0007669"/>
    <property type="project" value="TreeGrafter"/>
</dbReference>
<dbReference type="InterPro" id="IPR029063">
    <property type="entry name" value="SAM-dependent_MTases_sf"/>
</dbReference>
<dbReference type="Gene3D" id="3.40.50.150">
    <property type="entry name" value="Vaccinia Virus protein VP39"/>
    <property type="match status" value="1"/>
</dbReference>
<protein>
    <submittedName>
        <fullName evidence="1">Methyltransferase domain-containing protein</fullName>
    </submittedName>
</protein>
<dbReference type="SUPFAM" id="SSF53335">
    <property type="entry name" value="S-adenosyl-L-methionine-dependent methyltransferases"/>
    <property type="match status" value="1"/>
</dbReference>
<organism evidence="1 2">
    <name type="scientific">Parafrankia irregularis</name>
    <dbReference type="NCBI Taxonomy" id="795642"/>
    <lineage>
        <taxon>Bacteria</taxon>
        <taxon>Bacillati</taxon>
        <taxon>Actinomycetota</taxon>
        <taxon>Actinomycetes</taxon>
        <taxon>Frankiales</taxon>
        <taxon>Frankiaceae</taxon>
        <taxon>Parafrankia</taxon>
    </lineage>
</organism>
<keyword evidence="1" id="KW-0808">Transferase</keyword>
<evidence type="ECO:0000313" key="1">
    <source>
        <dbReference type="EMBL" id="CUU55959.1"/>
    </source>
</evidence>
<reference evidence="2" key="1">
    <citation type="submission" date="2015-11" db="EMBL/GenBank/DDBJ databases">
        <authorList>
            <person name="Varghese N."/>
        </authorList>
    </citation>
    <scope>NUCLEOTIDE SEQUENCE [LARGE SCALE GENOMIC DNA]</scope>
    <source>
        <strain evidence="2">DSM 45899</strain>
    </source>
</reference>
<dbReference type="InterPro" id="IPR051038">
    <property type="entry name" value="RMT2/GAMT_Mtase"/>
</dbReference>
<evidence type="ECO:0000313" key="2">
    <source>
        <dbReference type="Proteomes" id="UP000198802"/>
    </source>
</evidence>
<dbReference type="GO" id="GO:0032259">
    <property type="term" value="P:methylation"/>
    <property type="evidence" value="ECO:0007669"/>
    <property type="project" value="UniProtKB-KW"/>
</dbReference>
<keyword evidence="1" id="KW-0489">Methyltransferase</keyword>
<keyword evidence="2" id="KW-1185">Reference proteome</keyword>
<proteinExistence type="predicted"/>
<name>A0A0S4QKA9_9ACTN</name>
<dbReference type="AlphaFoldDB" id="A0A0S4QKA9"/>